<dbReference type="Proteomes" id="UP000243423">
    <property type="component" value="Nucleomorph 2"/>
</dbReference>
<evidence type="ECO:0000313" key="5">
    <source>
        <dbReference type="EMBL" id="AEA38865.1"/>
    </source>
</evidence>
<sequence>MTHVIKEVDKPGSKLHKKDVIEAATVVETPPLVIAGIVGYVSTPKGLKAFKTIWSDNLSHQFLRNYYKNWYKSKKKAFSKYFIVKKKISTFFEKNVLQMKKFCKVFRFIVHPNICQTSMKKKKAEICEIQVNGGSIHDKISFCLKLLGNQVTVNTVFKDGEYVDTIAITKGKGFTGVVQRWGVTKLPRKTRRGARKVACIGSWHPSRVSYSVPRAGQKGYHHRTQSNIQVYKIGKSSKGFDFFEKTPLIQKNISPIGGFPYYGIIKTDFIMFKGCITGSKRRTIIIKKKNIKNIDCQKTSNIILKFIDTSSKWGHGRFQTSEEKRKTLTMR</sequence>
<dbReference type="AlphaFoldDB" id="F2HHR9"/>
<comment type="similarity">
    <text evidence="1 4">Belongs to the universal ribosomal protein uL3 family.</text>
</comment>
<evidence type="ECO:0000256" key="2">
    <source>
        <dbReference type="ARBA" id="ARBA00022980"/>
    </source>
</evidence>
<proteinExistence type="inferred from homology"/>
<dbReference type="SUPFAM" id="SSF50447">
    <property type="entry name" value="Translation proteins"/>
    <property type="match status" value="1"/>
</dbReference>
<dbReference type="EMBL" id="CP002173">
    <property type="protein sequence ID" value="AEA38865.1"/>
    <property type="molecule type" value="Genomic_DNA"/>
</dbReference>
<dbReference type="GeneID" id="10447270"/>
<evidence type="ECO:0000256" key="4">
    <source>
        <dbReference type="RuleBase" id="RU003905"/>
    </source>
</evidence>
<accession>F2HHR9</accession>
<geneLocation type="nucleomorph" evidence="5"/>
<dbReference type="FunFam" id="2.40.30.10:FF:000351">
    <property type="entry name" value="Ribosomal protein L3"/>
    <property type="match status" value="1"/>
</dbReference>
<evidence type="ECO:0000256" key="1">
    <source>
        <dbReference type="ARBA" id="ARBA00006540"/>
    </source>
</evidence>
<protein>
    <submittedName>
        <fullName evidence="5">60S ribosomal protein L3</fullName>
    </submittedName>
</protein>
<evidence type="ECO:0000313" key="6">
    <source>
        <dbReference type="Proteomes" id="UP000243423"/>
    </source>
</evidence>
<gene>
    <name evidence="5" type="primary">rpl3</name>
    <name evidence="5" type="ORF">CPARA_2gp207</name>
</gene>
<keyword evidence="3 4" id="KW-0687">Ribonucleoprotein</keyword>
<evidence type="ECO:0000256" key="3">
    <source>
        <dbReference type="ARBA" id="ARBA00023274"/>
    </source>
</evidence>
<dbReference type="InterPro" id="IPR000597">
    <property type="entry name" value="Ribosomal_uL3"/>
</dbReference>
<keyword evidence="2 4" id="KW-0689">Ribosomal protein</keyword>
<dbReference type="Pfam" id="PF00297">
    <property type="entry name" value="Ribosomal_L3"/>
    <property type="match status" value="1"/>
</dbReference>
<dbReference type="InterPro" id="IPR009000">
    <property type="entry name" value="Transl_B-barrel_sf"/>
</dbReference>
<dbReference type="Gene3D" id="2.40.30.10">
    <property type="entry name" value="Translation factors"/>
    <property type="match status" value="1"/>
</dbReference>
<organism evidence="5 6">
    <name type="scientific">Cryptomonas paramaecium</name>
    <dbReference type="NCBI Taxonomy" id="2898"/>
    <lineage>
        <taxon>Eukaryota</taxon>
        <taxon>Cryptophyceae</taxon>
        <taxon>Cryptomonadales</taxon>
        <taxon>Cryptomonadaceae</taxon>
        <taxon>Cryptomonas</taxon>
    </lineage>
</organism>
<keyword evidence="5" id="KW-0542">Nucleomorph</keyword>
<name>F2HHR9_9CRYP</name>
<dbReference type="InterPro" id="IPR044892">
    <property type="entry name" value="Ribosomal_L3_dom_3_arc_sf"/>
</dbReference>
<dbReference type="Gene3D" id="4.10.960.10">
    <property type="entry name" value="Ribosomal protein L3, domain 3"/>
    <property type="match status" value="1"/>
</dbReference>
<dbReference type="Gene3D" id="3.30.1430.10">
    <property type="match status" value="1"/>
</dbReference>
<dbReference type="RefSeq" id="XP_003239763.1">
    <property type="nucleotide sequence ID" value="XM_003239715.1"/>
</dbReference>
<dbReference type="GO" id="GO:0006412">
    <property type="term" value="P:translation"/>
    <property type="evidence" value="ECO:0007669"/>
    <property type="project" value="InterPro"/>
</dbReference>
<dbReference type="GO" id="GO:0003723">
    <property type="term" value="F:RNA binding"/>
    <property type="evidence" value="ECO:0007669"/>
    <property type="project" value="TreeGrafter"/>
</dbReference>
<reference evidence="5 6" key="1">
    <citation type="journal article" date="2011" name="Genome Biol. Evol.">
        <title>Complete nucleomorph genome sequence of the nonphotosynthetic alga Cryptomonas paramecium reveals a core nucleomorph gene set.</title>
        <authorList>
            <person name="Tanifuji G."/>
            <person name="Onodera N.T."/>
            <person name="Wheeler T.J."/>
            <person name="Dlutek M."/>
            <person name="Donaher N."/>
            <person name="Archibald J.M."/>
        </authorList>
    </citation>
    <scope>NUCLEOTIDE SEQUENCE [LARGE SCALE GENOMIC DNA]</scope>
    <source>
        <strain evidence="5 6">CCAP977/2A</strain>
    </source>
</reference>
<dbReference type="PANTHER" id="PTHR11363">
    <property type="entry name" value="60S RIBOSOMAL PROTEIN L3-RELATED"/>
    <property type="match status" value="1"/>
</dbReference>
<dbReference type="InterPro" id="IPR019926">
    <property type="entry name" value="Ribosomal_uL3_CS"/>
</dbReference>
<dbReference type="InterPro" id="IPR045077">
    <property type="entry name" value="L3_arc_euk"/>
</dbReference>
<dbReference type="GO" id="GO:0022625">
    <property type="term" value="C:cytosolic large ribosomal subunit"/>
    <property type="evidence" value="ECO:0007669"/>
    <property type="project" value="TreeGrafter"/>
</dbReference>
<dbReference type="PANTHER" id="PTHR11363:SF5">
    <property type="entry name" value="LARGE RIBOSOMAL SUBUNIT PROTEIN UL3"/>
    <property type="match status" value="1"/>
</dbReference>
<dbReference type="GO" id="GO:0003735">
    <property type="term" value="F:structural constituent of ribosome"/>
    <property type="evidence" value="ECO:0007669"/>
    <property type="project" value="InterPro"/>
</dbReference>
<dbReference type="PROSITE" id="PS00474">
    <property type="entry name" value="RIBOSOMAL_L3"/>
    <property type="match status" value="1"/>
</dbReference>